<evidence type="ECO:0000313" key="2">
    <source>
        <dbReference type="EMBL" id="CAG7608281.1"/>
    </source>
</evidence>
<keyword evidence="3" id="KW-1185">Reference proteome</keyword>
<accession>A0A9W4E710</accession>
<dbReference type="RefSeq" id="WP_205043460.1">
    <property type="nucleotide sequence ID" value="NZ_CAJVAX010000001.1"/>
</dbReference>
<gene>
    <name evidence="2" type="ORF">SBRY_11126</name>
</gene>
<feature type="compositionally biased region" description="Basic and acidic residues" evidence="1">
    <location>
        <begin position="59"/>
        <end position="71"/>
    </location>
</feature>
<proteinExistence type="predicted"/>
<name>A0A9W4E710_9ACTN</name>
<dbReference type="AlphaFoldDB" id="A0A9W4E710"/>
<feature type="region of interest" description="Disordered" evidence="1">
    <location>
        <begin position="1"/>
        <end position="77"/>
    </location>
</feature>
<organism evidence="2 3">
    <name type="scientific">Actinacidiphila bryophytorum</name>
    <dbReference type="NCBI Taxonomy" id="1436133"/>
    <lineage>
        <taxon>Bacteria</taxon>
        <taxon>Bacillati</taxon>
        <taxon>Actinomycetota</taxon>
        <taxon>Actinomycetes</taxon>
        <taxon>Kitasatosporales</taxon>
        <taxon>Streptomycetaceae</taxon>
        <taxon>Actinacidiphila</taxon>
    </lineage>
</organism>
<reference evidence="2" key="1">
    <citation type="submission" date="2021-06" db="EMBL/GenBank/DDBJ databases">
        <authorList>
            <person name="Arsene-Ploetze F."/>
        </authorList>
    </citation>
    <scope>NUCLEOTIDE SEQUENCE</scope>
    <source>
        <strain evidence="2">SBRY1</strain>
    </source>
</reference>
<feature type="compositionally biased region" description="Basic and acidic residues" evidence="1">
    <location>
        <begin position="7"/>
        <end position="25"/>
    </location>
</feature>
<evidence type="ECO:0000313" key="3">
    <source>
        <dbReference type="Proteomes" id="UP001153328"/>
    </source>
</evidence>
<dbReference type="EMBL" id="CAJVAX010000001">
    <property type="protein sequence ID" value="CAG7608281.1"/>
    <property type="molecule type" value="Genomic_DNA"/>
</dbReference>
<evidence type="ECO:0000256" key="1">
    <source>
        <dbReference type="SAM" id="MobiDB-lite"/>
    </source>
</evidence>
<comment type="caution">
    <text evidence="2">The sequence shown here is derived from an EMBL/GenBank/DDBJ whole genome shotgun (WGS) entry which is preliminary data.</text>
</comment>
<sequence>MCPPPAVDRDPRTGVLSNDERDGRRSTPAPHLYGPRAAGRREEKIRRPSDLVEPGVYQVRKDPAVGPHEDLDTVGDL</sequence>
<dbReference type="Proteomes" id="UP001153328">
    <property type="component" value="Unassembled WGS sequence"/>
</dbReference>
<feature type="compositionally biased region" description="Basic and acidic residues" evidence="1">
    <location>
        <begin position="39"/>
        <end position="50"/>
    </location>
</feature>
<protein>
    <submittedName>
        <fullName evidence="2">Uncharacterized protein</fullName>
    </submittedName>
</protein>